<gene>
    <name evidence="2" type="ORF">G4B88_011521</name>
</gene>
<dbReference type="Proteomes" id="UP000583929">
    <property type="component" value="Unassembled WGS sequence"/>
</dbReference>
<dbReference type="Gene3D" id="3.40.50.300">
    <property type="entry name" value="P-loop containing nucleotide triphosphate hydrolases"/>
    <property type="match status" value="1"/>
</dbReference>
<dbReference type="InterPro" id="IPR000629">
    <property type="entry name" value="RNA-helicase_DEAD-box_CS"/>
</dbReference>
<sequence>MIGPIHSQTWSEQSKVIIINLFIIIFEYMHRICGKLFKTKRQEFTAWLAEVKQDTNMRVVPIVGGMSFEKQTRFLKWRPKIVVGTLGRLSELMSGLHSLSFFMLDEADRMIENGHFHEL</sequence>
<evidence type="ECO:0000313" key="3">
    <source>
        <dbReference type="Proteomes" id="UP000583929"/>
    </source>
</evidence>
<keyword evidence="3" id="KW-1185">Reference proteome</keyword>
<dbReference type="GO" id="GO:0005524">
    <property type="term" value="F:ATP binding"/>
    <property type="evidence" value="ECO:0007669"/>
    <property type="project" value="InterPro"/>
</dbReference>
<protein>
    <recommendedName>
        <fullName evidence="1">DEAD/DEAH-box helicase domain-containing protein</fullName>
    </recommendedName>
</protein>
<evidence type="ECO:0000259" key="1">
    <source>
        <dbReference type="Pfam" id="PF00270"/>
    </source>
</evidence>
<dbReference type="EMBL" id="JAATIQ010000705">
    <property type="protein sequence ID" value="KAF4348303.1"/>
    <property type="molecule type" value="Genomic_DNA"/>
</dbReference>
<organism evidence="2 3">
    <name type="scientific">Cannabis sativa</name>
    <name type="common">Hemp</name>
    <name type="synonym">Marijuana</name>
    <dbReference type="NCBI Taxonomy" id="3483"/>
    <lineage>
        <taxon>Eukaryota</taxon>
        <taxon>Viridiplantae</taxon>
        <taxon>Streptophyta</taxon>
        <taxon>Embryophyta</taxon>
        <taxon>Tracheophyta</taxon>
        <taxon>Spermatophyta</taxon>
        <taxon>Magnoliopsida</taxon>
        <taxon>eudicotyledons</taxon>
        <taxon>Gunneridae</taxon>
        <taxon>Pentapetalae</taxon>
        <taxon>rosids</taxon>
        <taxon>fabids</taxon>
        <taxon>Rosales</taxon>
        <taxon>Cannabaceae</taxon>
        <taxon>Cannabis</taxon>
    </lineage>
</organism>
<dbReference type="SUPFAM" id="SSF52540">
    <property type="entry name" value="P-loop containing nucleoside triphosphate hydrolases"/>
    <property type="match status" value="1"/>
</dbReference>
<dbReference type="InterPro" id="IPR027417">
    <property type="entry name" value="P-loop_NTPase"/>
</dbReference>
<feature type="domain" description="DEAD/DEAH-box helicase" evidence="1">
    <location>
        <begin position="50"/>
        <end position="115"/>
    </location>
</feature>
<dbReference type="PROSITE" id="PS00039">
    <property type="entry name" value="DEAD_ATP_HELICASE"/>
    <property type="match status" value="1"/>
</dbReference>
<name>A0A7J6DQC3_CANSA</name>
<reference evidence="2 3" key="1">
    <citation type="journal article" date="2020" name="bioRxiv">
        <title>Sequence and annotation of 42 cannabis genomes reveals extensive copy number variation in cannabinoid synthesis and pathogen resistance genes.</title>
        <authorList>
            <person name="Mckernan K.J."/>
            <person name="Helbert Y."/>
            <person name="Kane L.T."/>
            <person name="Ebling H."/>
            <person name="Zhang L."/>
            <person name="Liu B."/>
            <person name="Eaton Z."/>
            <person name="Mclaughlin S."/>
            <person name="Kingan S."/>
            <person name="Baybayan P."/>
            <person name="Concepcion G."/>
            <person name="Jordan M."/>
            <person name="Riva A."/>
            <person name="Barbazuk W."/>
            <person name="Harkins T."/>
        </authorList>
    </citation>
    <scope>NUCLEOTIDE SEQUENCE [LARGE SCALE GENOMIC DNA]</scope>
    <source>
        <strain evidence="3">cv. Jamaican Lion 4</strain>
        <tissue evidence="2">Leaf</tissue>
    </source>
</reference>
<dbReference type="AlphaFoldDB" id="A0A7J6DQC3"/>
<dbReference type="Pfam" id="PF00270">
    <property type="entry name" value="DEAD"/>
    <property type="match status" value="1"/>
</dbReference>
<dbReference type="GO" id="GO:0003676">
    <property type="term" value="F:nucleic acid binding"/>
    <property type="evidence" value="ECO:0007669"/>
    <property type="project" value="InterPro"/>
</dbReference>
<proteinExistence type="predicted"/>
<accession>A0A7J6DQC3</accession>
<evidence type="ECO:0000313" key="2">
    <source>
        <dbReference type="EMBL" id="KAF4348303.1"/>
    </source>
</evidence>
<dbReference type="InterPro" id="IPR011545">
    <property type="entry name" value="DEAD/DEAH_box_helicase_dom"/>
</dbReference>
<comment type="caution">
    <text evidence="2">The sequence shown here is derived from an EMBL/GenBank/DDBJ whole genome shotgun (WGS) entry which is preliminary data.</text>
</comment>